<keyword evidence="2" id="KW-1185">Reference proteome</keyword>
<reference evidence="1" key="1">
    <citation type="journal article" date="2023" name="G3 (Bethesda)">
        <title>Whole genome assembly and annotation of the endangered Caribbean coral Acropora cervicornis.</title>
        <authorList>
            <person name="Selwyn J.D."/>
            <person name="Vollmer S.V."/>
        </authorList>
    </citation>
    <scope>NUCLEOTIDE SEQUENCE</scope>
    <source>
        <strain evidence="1">K2</strain>
    </source>
</reference>
<sequence length="88" mass="10197">MHTRRKIQNHPIGLSSWVHILKFALNKYLLWKMFVSVSALKPEDCMGVHCEIAATYRGALDCCTKLEFYKISLKDHRARDTVISGRTF</sequence>
<accession>A0AAD9V756</accession>
<gene>
    <name evidence="1" type="ORF">P5673_012781</name>
</gene>
<name>A0AAD9V756_ACRCE</name>
<reference evidence="1" key="2">
    <citation type="journal article" date="2023" name="Science">
        <title>Genomic signatures of disease resistance in endangered staghorn corals.</title>
        <authorList>
            <person name="Vollmer S.V."/>
            <person name="Selwyn J.D."/>
            <person name="Despard B.A."/>
            <person name="Roesel C.L."/>
        </authorList>
    </citation>
    <scope>NUCLEOTIDE SEQUENCE</scope>
    <source>
        <strain evidence="1">K2</strain>
    </source>
</reference>
<organism evidence="1 2">
    <name type="scientific">Acropora cervicornis</name>
    <name type="common">Staghorn coral</name>
    <dbReference type="NCBI Taxonomy" id="6130"/>
    <lineage>
        <taxon>Eukaryota</taxon>
        <taxon>Metazoa</taxon>
        <taxon>Cnidaria</taxon>
        <taxon>Anthozoa</taxon>
        <taxon>Hexacorallia</taxon>
        <taxon>Scleractinia</taxon>
        <taxon>Astrocoeniina</taxon>
        <taxon>Acroporidae</taxon>
        <taxon>Acropora</taxon>
    </lineage>
</organism>
<dbReference type="AlphaFoldDB" id="A0AAD9V756"/>
<protein>
    <submittedName>
        <fullName evidence="1">Uncharacterized protein</fullName>
    </submittedName>
</protein>
<dbReference type="Proteomes" id="UP001249851">
    <property type="component" value="Unassembled WGS sequence"/>
</dbReference>
<proteinExistence type="predicted"/>
<dbReference type="EMBL" id="JARQWQ010000024">
    <property type="protein sequence ID" value="KAK2563778.1"/>
    <property type="molecule type" value="Genomic_DNA"/>
</dbReference>
<comment type="caution">
    <text evidence="1">The sequence shown here is derived from an EMBL/GenBank/DDBJ whole genome shotgun (WGS) entry which is preliminary data.</text>
</comment>
<evidence type="ECO:0000313" key="1">
    <source>
        <dbReference type="EMBL" id="KAK2563778.1"/>
    </source>
</evidence>
<evidence type="ECO:0000313" key="2">
    <source>
        <dbReference type="Proteomes" id="UP001249851"/>
    </source>
</evidence>